<dbReference type="AlphaFoldDB" id="A0A8S1W8A4"/>
<dbReference type="Proteomes" id="UP000683925">
    <property type="component" value="Unassembled WGS sequence"/>
</dbReference>
<gene>
    <name evidence="1" type="ORF">POCTA_138.1.T0830187</name>
</gene>
<organism evidence="1 2">
    <name type="scientific">Paramecium octaurelia</name>
    <dbReference type="NCBI Taxonomy" id="43137"/>
    <lineage>
        <taxon>Eukaryota</taxon>
        <taxon>Sar</taxon>
        <taxon>Alveolata</taxon>
        <taxon>Ciliophora</taxon>
        <taxon>Intramacronucleata</taxon>
        <taxon>Oligohymenophorea</taxon>
        <taxon>Peniculida</taxon>
        <taxon>Parameciidae</taxon>
        <taxon>Paramecium</taxon>
    </lineage>
</organism>
<sequence>MVEDLSVINDPIKQKTSTITCTKVKISQYEHVTKFKGTLFIFHNERRGIIFFKKIIFEFIEKMKISSGALTEEEQYMTQKLFYQLEQEARSVQKDDKYVKRSKQGYINRFDSPDINSIKKENSQKSMRFIGYYLILKTEINTFKPRANQFL</sequence>
<protein>
    <submittedName>
        <fullName evidence="1">Uncharacterized protein</fullName>
    </submittedName>
</protein>
<reference evidence="1" key="1">
    <citation type="submission" date="2021-01" db="EMBL/GenBank/DDBJ databases">
        <authorList>
            <consortium name="Genoscope - CEA"/>
            <person name="William W."/>
        </authorList>
    </citation>
    <scope>NUCLEOTIDE SEQUENCE</scope>
</reference>
<evidence type="ECO:0000313" key="1">
    <source>
        <dbReference type="EMBL" id="CAD8184615.1"/>
    </source>
</evidence>
<keyword evidence="2" id="KW-1185">Reference proteome</keyword>
<dbReference type="EMBL" id="CAJJDP010000082">
    <property type="protein sequence ID" value="CAD8184615.1"/>
    <property type="molecule type" value="Genomic_DNA"/>
</dbReference>
<evidence type="ECO:0000313" key="2">
    <source>
        <dbReference type="Proteomes" id="UP000683925"/>
    </source>
</evidence>
<name>A0A8S1W8A4_PAROT</name>
<proteinExistence type="predicted"/>
<comment type="caution">
    <text evidence="1">The sequence shown here is derived from an EMBL/GenBank/DDBJ whole genome shotgun (WGS) entry which is preliminary data.</text>
</comment>
<accession>A0A8S1W8A4</accession>